<keyword evidence="1" id="KW-0805">Transcription regulation</keyword>
<evidence type="ECO:0000259" key="4">
    <source>
        <dbReference type="PROSITE" id="PS50043"/>
    </source>
</evidence>
<accession>A0A9X2ZFK1</accession>
<dbReference type="PRINTS" id="PR00038">
    <property type="entry name" value="HTHLUXR"/>
</dbReference>
<keyword evidence="2" id="KW-0238">DNA-binding</keyword>
<evidence type="ECO:0000256" key="3">
    <source>
        <dbReference type="ARBA" id="ARBA00023163"/>
    </source>
</evidence>
<evidence type="ECO:0000256" key="2">
    <source>
        <dbReference type="ARBA" id="ARBA00023125"/>
    </source>
</evidence>
<feature type="domain" description="HTH luxR-type" evidence="4">
    <location>
        <begin position="184"/>
        <end position="249"/>
    </location>
</feature>
<comment type="caution">
    <text evidence="5">The sequence shown here is derived from an EMBL/GenBank/DDBJ whole genome shotgun (WGS) entry which is preliminary data.</text>
</comment>
<dbReference type="SUPFAM" id="SSF46894">
    <property type="entry name" value="C-terminal effector domain of the bipartite response regulators"/>
    <property type="match status" value="1"/>
</dbReference>
<dbReference type="Pfam" id="PF00196">
    <property type="entry name" value="GerE"/>
    <property type="match status" value="1"/>
</dbReference>
<keyword evidence="6" id="KW-1185">Reference proteome</keyword>
<proteinExistence type="predicted"/>
<dbReference type="GO" id="GO:0003677">
    <property type="term" value="F:DNA binding"/>
    <property type="evidence" value="ECO:0007669"/>
    <property type="project" value="UniProtKB-KW"/>
</dbReference>
<evidence type="ECO:0000313" key="6">
    <source>
        <dbReference type="Proteomes" id="UP001151079"/>
    </source>
</evidence>
<keyword evidence="3" id="KW-0804">Transcription</keyword>
<sequence>MNSEIQTLHDVWLSNRTVRTTTSHQISFDDLTNSIISTGPFSFYIIDFYDMSVSHVSPSIYDIHGFEPKKFIFNDILGAIHPDDIEFVIKAEAFLTKFFFEKIGREKMMSYKISYSFRARLKNGDYTLFNHQSLMLTMDDNGGYGKSLNIHTRIDHLSNKNTYKVSLIGLHGEPSFMNLSMDESNQEIKEFSKREMEIIKLISNGLSNNEIAEKLFISALTVKKHRRNILEKSECKNTIELIKNCVLQGII</sequence>
<organism evidence="5 6">
    <name type="scientific">Flavobacterium shii</name>
    <dbReference type="NCBI Taxonomy" id="2987687"/>
    <lineage>
        <taxon>Bacteria</taxon>
        <taxon>Pseudomonadati</taxon>
        <taxon>Bacteroidota</taxon>
        <taxon>Flavobacteriia</taxon>
        <taxon>Flavobacteriales</taxon>
        <taxon>Flavobacteriaceae</taxon>
        <taxon>Flavobacterium</taxon>
    </lineage>
</organism>
<dbReference type="PANTHER" id="PTHR44688:SF16">
    <property type="entry name" value="DNA-BINDING TRANSCRIPTIONAL ACTIVATOR DEVR_DOSR"/>
    <property type="match status" value="1"/>
</dbReference>
<dbReference type="PROSITE" id="PS00622">
    <property type="entry name" value="HTH_LUXR_1"/>
    <property type="match status" value="1"/>
</dbReference>
<dbReference type="InterPro" id="IPR000792">
    <property type="entry name" value="Tscrpt_reg_LuxR_C"/>
</dbReference>
<name>A0A9X2ZFK1_9FLAO</name>
<dbReference type="InterPro" id="IPR036388">
    <property type="entry name" value="WH-like_DNA-bd_sf"/>
</dbReference>
<dbReference type="AlphaFoldDB" id="A0A9X2ZFK1"/>
<dbReference type="Gene3D" id="3.30.450.20">
    <property type="entry name" value="PAS domain"/>
    <property type="match status" value="1"/>
</dbReference>
<evidence type="ECO:0000313" key="5">
    <source>
        <dbReference type="EMBL" id="MCV9927861.1"/>
    </source>
</evidence>
<dbReference type="PANTHER" id="PTHR44688">
    <property type="entry name" value="DNA-BINDING TRANSCRIPTIONAL ACTIVATOR DEVR_DOSR"/>
    <property type="match status" value="1"/>
</dbReference>
<dbReference type="Gene3D" id="1.10.10.10">
    <property type="entry name" value="Winged helix-like DNA-binding domain superfamily/Winged helix DNA-binding domain"/>
    <property type="match status" value="1"/>
</dbReference>
<dbReference type="RefSeq" id="WP_264205992.1">
    <property type="nucleotide sequence ID" value="NZ_JAOZEW010000008.1"/>
</dbReference>
<dbReference type="CDD" id="cd06170">
    <property type="entry name" value="LuxR_C_like"/>
    <property type="match status" value="1"/>
</dbReference>
<dbReference type="InterPro" id="IPR016032">
    <property type="entry name" value="Sig_transdc_resp-reg_C-effctor"/>
</dbReference>
<evidence type="ECO:0000256" key="1">
    <source>
        <dbReference type="ARBA" id="ARBA00023015"/>
    </source>
</evidence>
<dbReference type="EMBL" id="JAOZEW010000008">
    <property type="protein sequence ID" value="MCV9927861.1"/>
    <property type="molecule type" value="Genomic_DNA"/>
</dbReference>
<dbReference type="SMART" id="SM00421">
    <property type="entry name" value="HTH_LUXR"/>
    <property type="match status" value="1"/>
</dbReference>
<reference evidence="5" key="1">
    <citation type="submission" date="2022-10" db="EMBL/GenBank/DDBJ databases">
        <title>Two novel species of Flavobacterium.</title>
        <authorList>
            <person name="Liu Q."/>
            <person name="Xin Y.-H."/>
        </authorList>
    </citation>
    <scope>NUCLEOTIDE SEQUENCE</scope>
    <source>
        <strain evidence="5">LS1R49</strain>
    </source>
</reference>
<dbReference type="Proteomes" id="UP001151079">
    <property type="component" value="Unassembled WGS sequence"/>
</dbReference>
<dbReference type="PROSITE" id="PS50043">
    <property type="entry name" value="HTH_LUXR_2"/>
    <property type="match status" value="1"/>
</dbReference>
<protein>
    <submittedName>
        <fullName evidence="5">LuxR C-terminal-related transcriptional regulator</fullName>
    </submittedName>
</protein>
<gene>
    <name evidence="5" type="ORF">OIU83_09370</name>
</gene>
<dbReference type="GO" id="GO:0006355">
    <property type="term" value="P:regulation of DNA-templated transcription"/>
    <property type="evidence" value="ECO:0007669"/>
    <property type="project" value="InterPro"/>
</dbReference>